<name>A0ABT1UJJ8_9GAMM</name>
<evidence type="ECO:0000313" key="4">
    <source>
        <dbReference type="EMBL" id="MCQ8182414.1"/>
    </source>
</evidence>
<accession>A0ABT1UJJ8</accession>
<feature type="domain" description="Cohesin" evidence="2">
    <location>
        <begin position="405"/>
        <end position="500"/>
    </location>
</feature>
<dbReference type="RefSeq" id="WP_256611720.1">
    <property type="nucleotide sequence ID" value="NZ_JANIBM010000022.1"/>
</dbReference>
<sequence>LQVQSIDITGTQGTVTAFADGHFSFTPTAGFSGNTSFKYTVVDGFGGSAQGTVTLDVAAAASLKVVSFVQTDSGFAVRFNRALDVSVLNLYTGEPSNMGAADLVLTGPTGAAVAGSLILDNDHAGFSFLRTGGVLAAGNYNLTLASRLDGFRGLGGLLLDGNADGTAGDSYLKAFTVASANAAVLSVGEIARGPGQTLANPANNFNFPITLENAAGATRLAFTLNYDPALLSVSGFSGGNLPAGSLVAVDTSVAGQLRVSIEASAPLAAGKLVLGNLVAQVPATAAYAAKDALRFSGVQLDGGARQIKNDDGLHVVAFIGDVTGDASYTTLDFQRLNRVLLKQDSGFGAWPLVDPLIVGDVNPNGRLQSADALKLAYQIGGTPQADIPPIPAGLPPLVFAGADPKLTLASVAAAAGSRVTVPVNIDTAAGLESIQMTVRYDAAKLGLLEVQKTGLTAGFVYTVVENAPGELKIDASALKPLADGGGVLFELNFAVAASARGAAALDFVSVRLNDTWLTVDPLPVAGADPTDGLIEILAPAAAPARQPTLALRQGARSFDLGKTEQQAWLSQWLNPSEKDSAKANDWSISAKRPIKSKLH</sequence>
<dbReference type="Pfam" id="PF00963">
    <property type="entry name" value="Cohesin"/>
    <property type="match status" value="2"/>
</dbReference>
<dbReference type="SUPFAM" id="SSF49384">
    <property type="entry name" value="Carbohydrate-binding domain"/>
    <property type="match status" value="1"/>
</dbReference>
<dbReference type="Gene3D" id="2.60.40.2810">
    <property type="match status" value="1"/>
</dbReference>
<gene>
    <name evidence="4" type="ORF">NP603_14935</name>
</gene>
<proteinExistence type="predicted"/>
<protein>
    <submittedName>
        <fullName evidence="4">Cohesin domain-containing protein</fullName>
    </submittedName>
</protein>
<dbReference type="InterPro" id="IPR041690">
    <property type="entry name" value="Cadherin_5"/>
</dbReference>
<feature type="domain" description="Cadherin-like" evidence="3">
    <location>
        <begin position="1"/>
        <end position="57"/>
    </location>
</feature>
<dbReference type="Gene3D" id="1.10.1330.10">
    <property type="entry name" value="Dockerin domain"/>
    <property type="match status" value="1"/>
</dbReference>
<dbReference type="EMBL" id="JANIBM010000022">
    <property type="protein sequence ID" value="MCQ8182414.1"/>
    <property type="molecule type" value="Genomic_DNA"/>
</dbReference>
<keyword evidence="5" id="KW-1185">Reference proteome</keyword>
<evidence type="ECO:0000259" key="2">
    <source>
        <dbReference type="Pfam" id="PF00963"/>
    </source>
</evidence>
<dbReference type="InterPro" id="IPR036439">
    <property type="entry name" value="Dockerin_dom_sf"/>
</dbReference>
<feature type="non-terminal residue" evidence="4">
    <location>
        <position position="1"/>
    </location>
</feature>
<dbReference type="SUPFAM" id="SSF63446">
    <property type="entry name" value="Type I dockerin domain"/>
    <property type="match status" value="1"/>
</dbReference>
<feature type="region of interest" description="Disordered" evidence="1">
    <location>
        <begin position="577"/>
        <end position="599"/>
    </location>
</feature>
<feature type="domain" description="Cohesin" evidence="2">
    <location>
        <begin position="199"/>
        <end position="297"/>
    </location>
</feature>
<dbReference type="InterPro" id="IPR002102">
    <property type="entry name" value="Cohesin_dom"/>
</dbReference>
<dbReference type="Gene3D" id="2.60.40.680">
    <property type="match status" value="2"/>
</dbReference>
<evidence type="ECO:0000313" key="5">
    <source>
        <dbReference type="Proteomes" id="UP001524569"/>
    </source>
</evidence>
<dbReference type="InterPro" id="IPR008965">
    <property type="entry name" value="CBM2/CBM3_carb-bd_dom_sf"/>
</dbReference>
<reference evidence="4 5" key="1">
    <citation type="submission" date="2022-07" db="EMBL/GenBank/DDBJ databases">
        <title>Methylomonas rivi sp. nov., Methylomonas rosea sp. nov., Methylomonas aureus sp. nov. and Methylomonas subterranea sp. nov., four novel methanotrophs isolated from a freshwater creek and the deep terrestrial subsurface.</title>
        <authorList>
            <person name="Abin C."/>
            <person name="Sankaranarayanan K."/>
            <person name="Garner C."/>
            <person name="Sindelar R."/>
            <person name="Kotary K."/>
            <person name="Garner R."/>
            <person name="Barclay S."/>
            <person name="Lawson P."/>
            <person name="Krumholz L."/>
        </authorList>
    </citation>
    <scope>NUCLEOTIDE SEQUENCE [LARGE SCALE GENOMIC DNA]</scope>
    <source>
        <strain evidence="4 5">SURF-1</strain>
    </source>
</reference>
<comment type="caution">
    <text evidence="4">The sequence shown here is derived from an EMBL/GenBank/DDBJ whole genome shotgun (WGS) entry which is preliminary data.</text>
</comment>
<dbReference type="Pfam" id="PF17892">
    <property type="entry name" value="Cadherin_5"/>
    <property type="match status" value="1"/>
</dbReference>
<organism evidence="4 5">
    <name type="scientific">Methylomonas aurea</name>
    <dbReference type="NCBI Taxonomy" id="2952224"/>
    <lineage>
        <taxon>Bacteria</taxon>
        <taxon>Pseudomonadati</taxon>
        <taxon>Pseudomonadota</taxon>
        <taxon>Gammaproteobacteria</taxon>
        <taxon>Methylococcales</taxon>
        <taxon>Methylococcaceae</taxon>
        <taxon>Methylomonas</taxon>
    </lineage>
</organism>
<dbReference type="Proteomes" id="UP001524569">
    <property type="component" value="Unassembled WGS sequence"/>
</dbReference>
<evidence type="ECO:0000256" key="1">
    <source>
        <dbReference type="SAM" id="MobiDB-lite"/>
    </source>
</evidence>
<evidence type="ECO:0000259" key="3">
    <source>
        <dbReference type="Pfam" id="PF17892"/>
    </source>
</evidence>